<dbReference type="GO" id="GO:0015074">
    <property type="term" value="P:DNA integration"/>
    <property type="evidence" value="ECO:0007669"/>
    <property type="project" value="InterPro"/>
</dbReference>
<evidence type="ECO:0000313" key="4">
    <source>
        <dbReference type="Proteomes" id="UP000463224"/>
    </source>
</evidence>
<keyword evidence="4" id="KW-1185">Reference proteome</keyword>
<dbReference type="SUPFAM" id="SSF46689">
    <property type="entry name" value="Homeodomain-like"/>
    <property type="match status" value="1"/>
</dbReference>
<evidence type="ECO:0000256" key="1">
    <source>
        <dbReference type="SAM" id="Coils"/>
    </source>
</evidence>
<organism evidence="3 4">
    <name type="scientific">Nitratireductor arenosus</name>
    <dbReference type="NCBI Taxonomy" id="2682096"/>
    <lineage>
        <taxon>Bacteria</taxon>
        <taxon>Pseudomonadati</taxon>
        <taxon>Pseudomonadota</taxon>
        <taxon>Alphaproteobacteria</taxon>
        <taxon>Hyphomicrobiales</taxon>
        <taxon>Phyllobacteriaceae</taxon>
        <taxon>Nitratireductor</taxon>
    </lineage>
</organism>
<name>A0A844QAQ1_9HYPH</name>
<dbReference type="InterPro" id="IPR002514">
    <property type="entry name" value="Transposase_8"/>
</dbReference>
<keyword evidence="1" id="KW-0175">Coiled coil</keyword>
<dbReference type="GO" id="GO:0003677">
    <property type="term" value="F:DNA binding"/>
    <property type="evidence" value="ECO:0007669"/>
    <property type="project" value="InterPro"/>
</dbReference>
<protein>
    <submittedName>
        <fullName evidence="3">Transposase</fullName>
    </submittedName>
</protein>
<evidence type="ECO:0000313" key="3">
    <source>
        <dbReference type="EMBL" id="MVA96262.1"/>
    </source>
</evidence>
<dbReference type="Pfam" id="PF01527">
    <property type="entry name" value="HTH_Tnp_1"/>
    <property type="match status" value="1"/>
</dbReference>
<accession>A0A844QAQ1</accession>
<dbReference type="GO" id="GO:0004803">
    <property type="term" value="F:transposase activity"/>
    <property type="evidence" value="ECO:0007669"/>
    <property type="project" value="InterPro"/>
</dbReference>
<dbReference type="InterPro" id="IPR001584">
    <property type="entry name" value="Integrase_cat-core"/>
</dbReference>
<reference evidence="3 4" key="1">
    <citation type="submission" date="2019-12" db="EMBL/GenBank/DDBJ databases">
        <title>Nitratireductor arenosus sp. nov., Isolated from sea sand, Jeju island, South Korea.</title>
        <authorList>
            <person name="Kim W."/>
        </authorList>
    </citation>
    <scope>NUCLEOTIDE SEQUENCE [LARGE SCALE GENOMIC DNA]</scope>
    <source>
        <strain evidence="3 4">CAU 1489</strain>
    </source>
</reference>
<proteinExistence type="predicted"/>
<dbReference type="SUPFAM" id="SSF53098">
    <property type="entry name" value="Ribonuclease H-like"/>
    <property type="match status" value="1"/>
</dbReference>
<dbReference type="Proteomes" id="UP000463224">
    <property type="component" value="Unassembled WGS sequence"/>
</dbReference>
<dbReference type="EMBL" id="WPHG01000001">
    <property type="protein sequence ID" value="MVA96262.1"/>
    <property type="molecule type" value="Genomic_DNA"/>
</dbReference>
<sequence length="171" mass="19795">MARYRTHSIEFKRQVAQEYLSGETLHGLAKRHDIQRQLIRVWVRKYEEGAFDEDAQAADLIQEYEARIAALERLVGKQALELEFLKGALKSAPRPKNGTTYDNAKAESFMKTLKVEGVYPMAFETFEDVVEHLPHFIEEVYNKRRLHSALGYLSPKQFEDQHIRQTGKTAA</sequence>
<feature type="coiled-coil region" evidence="1">
    <location>
        <begin position="54"/>
        <end position="81"/>
    </location>
</feature>
<dbReference type="InterPro" id="IPR012337">
    <property type="entry name" value="RNaseH-like_sf"/>
</dbReference>
<dbReference type="Pfam" id="PF13683">
    <property type="entry name" value="rve_3"/>
    <property type="match status" value="1"/>
</dbReference>
<gene>
    <name evidence="3" type="ORF">GN330_03230</name>
</gene>
<dbReference type="InterPro" id="IPR050900">
    <property type="entry name" value="Transposase_IS3/IS150/IS904"/>
</dbReference>
<dbReference type="GO" id="GO:0006313">
    <property type="term" value="P:DNA transposition"/>
    <property type="evidence" value="ECO:0007669"/>
    <property type="project" value="InterPro"/>
</dbReference>
<comment type="caution">
    <text evidence="3">The sequence shown here is derived from an EMBL/GenBank/DDBJ whole genome shotgun (WGS) entry which is preliminary data.</text>
</comment>
<evidence type="ECO:0000259" key="2">
    <source>
        <dbReference type="Pfam" id="PF13683"/>
    </source>
</evidence>
<dbReference type="AlphaFoldDB" id="A0A844QAQ1"/>
<dbReference type="PANTHER" id="PTHR46889:SF7">
    <property type="entry name" value="TRANSPOSASE FOR INSERTION SEQUENCE ELEMENT IS904"/>
    <property type="match status" value="1"/>
</dbReference>
<dbReference type="PANTHER" id="PTHR46889">
    <property type="entry name" value="TRANSPOSASE INSF FOR INSERTION SEQUENCE IS3B-RELATED"/>
    <property type="match status" value="1"/>
</dbReference>
<feature type="domain" description="Integrase catalytic" evidence="2">
    <location>
        <begin position="98"/>
        <end position="155"/>
    </location>
</feature>
<dbReference type="InterPro" id="IPR009057">
    <property type="entry name" value="Homeodomain-like_sf"/>
</dbReference>